<feature type="region of interest" description="Disordered" evidence="1">
    <location>
        <begin position="43"/>
        <end position="65"/>
    </location>
</feature>
<dbReference type="AlphaFoldDB" id="A0A0F3MX85"/>
<gene>
    <name evidence="2" type="ORF">RFEPED_1555</name>
</gene>
<dbReference type="PATRIC" id="fig|1359196.3.peg.1506"/>
<organism evidence="2 3">
    <name type="scientific">Rickettsia felis str. Pedreira</name>
    <dbReference type="NCBI Taxonomy" id="1359196"/>
    <lineage>
        <taxon>Bacteria</taxon>
        <taxon>Pseudomonadati</taxon>
        <taxon>Pseudomonadota</taxon>
        <taxon>Alphaproteobacteria</taxon>
        <taxon>Rickettsiales</taxon>
        <taxon>Rickettsiaceae</taxon>
        <taxon>Rickettsieae</taxon>
        <taxon>Rickettsia</taxon>
        <taxon>spotted fever group</taxon>
    </lineage>
</organism>
<reference evidence="2 3" key="1">
    <citation type="submission" date="2015-01" db="EMBL/GenBank/DDBJ databases">
        <title>Genome Sequencing of Rickettsiales.</title>
        <authorList>
            <person name="Daugherty S.C."/>
            <person name="Su Q."/>
            <person name="Abolude K."/>
            <person name="Beier-Sexton M."/>
            <person name="Carlyon J.A."/>
            <person name="Carter R."/>
            <person name="Day N.P."/>
            <person name="Dumler S.J."/>
            <person name="Dyachenko V."/>
            <person name="Godinez A."/>
            <person name="Kurtti T.J."/>
            <person name="Lichay M."/>
            <person name="Mullins K.E."/>
            <person name="Ott S."/>
            <person name="Pappas-Brown V."/>
            <person name="Paris D.H."/>
            <person name="Patel P."/>
            <person name="Richards A.L."/>
            <person name="Sadzewicz L."/>
            <person name="Sears K."/>
            <person name="Seidman D."/>
            <person name="Sengamalay N."/>
            <person name="Stenos J."/>
            <person name="Tallon L.J."/>
            <person name="Vincent G."/>
            <person name="Fraser C.M."/>
            <person name="Munderloh U."/>
            <person name="Dunning-Hotopp J.C."/>
        </authorList>
    </citation>
    <scope>NUCLEOTIDE SEQUENCE [LARGE SCALE GENOMIC DNA]</scope>
    <source>
        <strain evidence="2 3">Pedreira</strain>
    </source>
</reference>
<evidence type="ECO:0000256" key="1">
    <source>
        <dbReference type="SAM" id="MobiDB-lite"/>
    </source>
</evidence>
<sequence>MSKSKNITDKPSIPIPRLKSFDPTITRNNIISKQQFFPTTISDEQQELELSGDDKRYNPSCCELL</sequence>
<accession>A0A0F3MX85</accession>
<evidence type="ECO:0000313" key="3">
    <source>
        <dbReference type="Proteomes" id="UP000033475"/>
    </source>
</evidence>
<dbReference type="RefSeq" id="WP_039595087.1">
    <property type="nucleotide sequence ID" value="NZ_LANQ01000001.1"/>
</dbReference>
<dbReference type="Proteomes" id="UP000033475">
    <property type="component" value="Unassembled WGS sequence"/>
</dbReference>
<evidence type="ECO:0000313" key="2">
    <source>
        <dbReference type="EMBL" id="KJV59154.1"/>
    </source>
</evidence>
<dbReference type="EMBL" id="LANQ01000001">
    <property type="protein sequence ID" value="KJV59154.1"/>
    <property type="molecule type" value="Genomic_DNA"/>
</dbReference>
<name>A0A0F3MX85_RICFI</name>
<comment type="caution">
    <text evidence="2">The sequence shown here is derived from an EMBL/GenBank/DDBJ whole genome shotgun (WGS) entry which is preliminary data.</text>
</comment>
<proteinExistence type="predicted"/>
<protein>
    <submittedName>
        <fullName evidence="2">Uncharacterized protein</fullName>
    </submittedName>
</protein>